<organism evidence="1 2">
    <name type="scientific">Oncorhynchus mykiss</name>
    <name type="common">Rainbow trout</name>
    <name type="synonym">Salmo gairdneri</name>
    <dbReference type="NCBI Taxonomy" id="8022"/>
    <lineage>
        <taxon>Eukaryota</taxon>
        <taxon>Metazoa</taxon>
        <taxon>Chordata</taxon>
        <taxon>Craniata</taxon>
        <taxon>Vertebrata</taxon>
        <taxon>Euteleostomi</taxon>
        <taxon>Actinopterygii</taxon>
        <taxon>Neopterygii</taxon>
        <taxon>Teleostei</taxon>
        <taxon>Protacanthopterygii</taxon>
        <taxon>Salmoniformes</taxon>
        <taxon>Salmonidae</taxon>
        <taxon>Salmoninae</taxon>
        <taxon>Oncorhynchus</taxon>
    </lineage>
</organism>
<protein>
    <recommendedName>
        <fullName evidence="3">Reverse transcriptase domain-containing protein</fullName>
    </recommendedName>
</protein>
<reference evidence="1" key="2">
    <citation type="submission" date="2014-03" db="EMBL/GenBank/DDBJ databases">
        <authorList>
            <person name="Genoscope - CEA"/>
        </authorList>
    </citation>
    <scope>NUCLEOTIDE SEQUENCE</scope>
</reference>
<evidence type="ECO:0008006" key="3">
    <source>
        <dbReference type="Google" id="ProtNLM"/>
    </source>
</evidence>
<reference evidence="1" key="1">
    <citation type="journal article" date="2014" name="Nat. Commun.">
        <title>The rainbow trout genome provides novel insights into evolution after whole-genome duplication in vertebrates.</title>
        <authorList>
            <person name="Berthelot C."/>
            <person name="Brunet F."/>
            <person name="Chalopin D."/>
            <person name="Juanchich A."/>
            <person name="Bernard M."/>
            <person name="Noel B."/>
            <person name="Bento P."/>
            <person name="Da Silva C."/>
            <person name="Labadie K."/>
            <person name="Alberti A."/>
            <person name="Aury J.M."/>
            <person name="Louis A."/>
            <person name="Dehais P."/>
            <person name="Bardou P."/>
            <person name="Montfort J."/>
            <person name="Klopp C."/>
            <person name="Cabau C."/>
            <person name="Gaspin C."/>
            <person name="Thorgaard G.H."/>
            <person name="Boussaha M."/>
            <person name="Quillet E."/>
            <person name="Guyomard R."/>
            <person name="Galiana D."/>
            <person name="Bobe J."/>
            <person name="Volff J.N."/>
            <person name="Genet C."/>
            <person name="Wincker P."/>
            <person name="Jaillon O."/>
            <person name="Roest Crollius H."/>
            <person name="Guiguen Y."/>
        </authorList>
    </citation>
    <scope>NUCLEOTIDE SEQUENCE [LARGE SCALE GENOMIC DNA]</scope>
</reference>
<dbReference type="PaxDb" id="8022-A0A060YH19"/>
<accession>A0A060YH19</accession>
<dbReference type="AlphaFoldDB" id="A0A060YH19"/>
<dbReference type="STRING" id="8022.A0A060YH19"/>
<gene>
    <name evidence="1" type="ORF">GSONMT00028983001</name>
</gene>
<sequence>MDVPGGLSLCEGALRILGVHFETSGSATLNWNMRIAVVQRKLAMWKARYLSFMGKVLVLKVDVLPSLLYLAYIYSFPDSLRRPLVRLVFQFMWSGRCEWVARARMLCPIGEGGRGVPHFPLKLDAIFVSFLLTELAHPVIHPSGYLLQVFFSSCGCSSRIRREA</sequence>
<evidence type="ECO:0000313" key="1">
    <source>
        <dbReference type="EMBL" id="CDQ88430.1"/>
    </source>
</evidence>
<proteinExistence type="predicted"/>
<dbReference type="Proteomes" id="UP000193380">
    <property type="component" value="Unassembled WGS sequence"/>
</dbReference>
<name>A0A060YH19_ONCMY</name>
<evidence type="ECO:0000313" key="2">
    <source>
        <dbReference type="Proteomes" id="UP000193380"/>
    </source>
</evidence>
<dbReference type="EMBL" id="FR908620">
    <property type="protein sequence ID" value="CDQ88430.1"/>
    <property type="molecule type" value="Genomic_DNA"/>
</dbReference>